<dbReference type="Gene3D" id="3.30.870.10">
    <property type="entry name" value="Endonuclease Chain A"/>
    <property type="match status" value="1"/>
</dbReference>
<keyword evidence="2" id="KW-0342">GTP-binding</keyword>
<dbReference type="GO" id="GO:0043024">
    <property type="term" value="F:ribosomal small subunit binding"/>
    <property type="evidence" value="ECO:0007669"/>
    <property type="project" value="TreeGrafter"/>
</dbReference>
<dbReference type="GO" id="GO:0003824">
    <property type="term" value="F:catalytic activity"/>
    <property type="evidence" value="ECO:0007669"/>
    <property type="project" value="InterPro"/>
</dbReference>
<dbReference type="OrthoDB" id="6377485at2759"/>
<protein>
    <submittedName>
        <fullName evidence="3">Era</fullName>
    </submittedName>
</protein>
<dbReference type="PANTHER" id="PTHR42698:SF1">
    <property type="entry name" value="GTPASE ERA, MITOCHONDRIAL"/>
    <property type="match status" value="1"/>
</dbReference>
<dbReference type="CDD" id="cd09171">
    <property type="entry name" value="PLDc_vPLD6_like"/>
    <property type="match status" value="1"/>
</dbReference>
<reference evidence="3" key="1">
    <citation type="submission" date="2021-02" db="EMBL/GenBank/DDBJ databases">
        <authorList>
            <person name="Bekaert M."/>
        </authorList>
    </citation>
    <scope>NUCLEOTIDE SEQUENCE</scope>
    <source>
        <strain evidence="3">IoA-00</strain>
    </source>
</reference>
<dbReference type="Gene3D" id="3.30.300.20">
    <property type="match status" value="1"/>
</dbReference>
<dbReference type="AlphaFoldDB" id="A0A7R8D3E7"/>
<evidence type="ECO:0000256" key="1">
    <source>
        <dbReference type="ARBA" id="ARBA00022741"/>
    </source>
</evidence>
<dbReference type="GO" id="GO:0005759">
    <property type="term" value="C:mitochondrial matrix"/>
    <property type="evidence" value="ECO:0007669"/>
    <property type="project" value="TreeGrafter"/>
</dbReference>
<gene>
    <name evidence="3" type="ORF">LSAA_14195</name>
</gene>
<dbReference type="Pfam" id="PF01926">
    <property type="entry name" value="MMR_HSR1"/>
    <property type="match status" value="1"/>
</dbReference>
<dbReference type="SMART" id="SM00155">
    <property type="entry name" value="PLDc"/>
    <property type="match status" value="1"/>
</dbReference>
<dbReference type="PANTHER" id="PTHR42698">
    <property type="entry name" value="GTPASE ERA"/>
    <property type="match status" value="1"/>
</dbReference>
<dbReference type="SUPFAM" id="SSF56024">
    <property type="entry name" value="Phospholipase D/nuclease"/>
    <property type="match status" value="1"/>
</dbReference>
<keyword evidence="4" id="KW-1185">Reference proteome</keyword>
<dbReference type="InterPro" id="IPR025202">
    <property type="entry name" value="PLD-like_dom"/>
</dbReference>
<name>A0A7R8D3E7_LEPSM</name>
<proteinExistence type="predicted"/>
<evidence type="ECO:0000313" key="4">
    <source>
        <dbReference type="Proteomes" id="UP000675881"/>
    </source>
</evidence>
<dbReference type="InterPro" id="IPR006073">
    <property type="entry name" value="GTP-bd"/>
</dbReference>
<dbReference type="Gene3D" id="3.40.50.300">
    <property type="entry name" value="P-loop containing nucleotide triphosphate hydrolases"/>
    <property type="match status" value="1"/>
</dbReference>
<dbReference type="InterPro" id="IPR001736">
    <property type="entry name" value="PLipase_D/transphosphatidylase"/>
</dbReference>
<dbReference type="GO" id="GO:0000028">
    <property type="term" value="P:ribosomal small subunit assembly"/>
    <property type="evidence" value="ECO:0007669"/>
    <property type="project" value="TreeGrafter"/>
</dbReference>
<dbReference type="InterPro" id="IPR005662">
    <property type="entry name" value="GTPase_Era-like"/>
</dbReference>
<dbReference type="EMBL" id="HG994587">
    <property type="protein sequence ID" value="CAF3015640.1"/>
    <property type="molecule type" value="Genomic_DNA"/>
</dbReference>
<dbReference type="SUPFAM" id="SSF52540">
    <property type="entry name" value="P-loop containing nucleoside triphosphate hydrolases"/>
    <property type="match status" value="1"/>
</dbReference>
<evidence type="ECO:0000256" key="2">
    <source>
        <dbReference type="ARBA" id="ARBA00023134"/>
    </source>
</evidence>
<accession>A0A7R8D3E7</accession>
<dbReference type="Pfam" id="PF13091">
    <property type="entry name" value="PLDc_2"/>
    <property type="match status" value="1"/>
</dbReference>
<dbReference type="SUPFAM" id="SSF54814">
    <property type="entry name" value="Prokaryotic type KH domain (KH-domain type II)"/>
    <property type="match status" value="1"/>
</dbReference>
<dbReference type="InterPro" id="IPR027417">
    <property type="entry name" value="P-loop_NTPase"/>
</dbReference>
<dbReference type="GO" id="GO:0005525">
    <property type="term" value="F:GTP binding"/>
    <property type="evidence" value="ECO:0007669"/>
    <property type="project" value="UniProtKB-KW"/>
</dbReference>
<dbReference type="GO" id="GO:0019843">
    <property type="term" value="F:rRNA binding"/>
    <property type="evidence" value="ECO:0007669"/>
    <property type="project" value="TreeGrafter"/>
</dbReference>
<dbReference type="InterPro" id="IPR009019">
    <property type="entry name" value="KH_sf_prok-type"/>
</dbReference>
<sequence>MNVIFNKCFSGFSSKVFNEACRFSSKPTDIYKMTSFESMVYRKRDEHGQILSSVPKGEKEKVKGKALIYRSNIFIVIALFGAGWYIYRGKTFKQRGELDLPHRNIHKHENLVLEELSKKKRSHRIFGKCTSFQVQSRHFSLSSSQLIRKRSDNIFREQGLDPDQNLHANPVHLRSVIRGHNRDLNLSLQKTLRVSILGIPNSGKSTLVNALTKTCVRPVSKKAHTTRFNAKGVLTVLNTQIYTPGVVGKEEVQKFRLRGSLLTDPESSGMDADLFIVLQDVSNRYIREFINPEILKILCLYPEIPSILVLNKLDTIPTSKRIYNLIRKLSLDSLQGQRASTEIFKTKEHLISKYFSSPKNTSTQSLDGVIIKDLKGWPGFRDIFTISALNGTGVDKLRSYLLETSKPGPHLFPSEIKTDLDTRRFVKDIIKSKLLDFLPYDIPYLLDPIIDFWKLENEVLRICATINSTHPRITSQILRKHRLREIALSVEQDLQNFFETDVFLNINVQVLHVSVSSSFLTSLIFMLFYKKSSMKKVLFFPGPKGHSSTEIDTIVSELMKAKKSVDLCLYLLTNPTLVKVIMRLLSLGVTVRLIVDKSAESNATGSYVDKLRQLGVFVRMNYMEDIYLMHHKFAIIDRRTVIFGSFNWTKQAADGNKESLIITDDAELVNPFIKEFDKIWSEFS</sequence>
<evidence type="ECO:0000313" key="3">
    <source>
        <dbReference type="EMBL" id="CAF3015640.1"/>
    </source>
</evidence>
<keyword evidence="1" id="KW-0547">Nucleotide-binding</keyword>
<dbReference type="PROSITE" id="PS50035">
    <property type="entry name" value="PLD"/>
    <property type="match status" value="1"/>
</dbReference>
<organism evidence="3 4">
    <name type="scientific">Lepeophtheirus salmonis</name>
    <name type="common">Salmon louse</name>
    <name type="synonym">Caligus salmonis</name>
    <dbReference type="NCBI Taxonomy" id="72036"/>
    <lineage>
        <taxon>Eukaryota</taxon>
        <taxon>Metazoa</taxon>
        <taxon>Ecdysozoa</taxon>
        <taxon>Arthropoda</taxon>
        <taxon>Crustacea</taxon>
        <taxon>Multicrustacea</taxon>
        <taxon>Hexanauplia</taxon>
        <taxon>Copepoda</taxon>
        <taxon>Siphonostomatoida</taxon>
        <taxon>Caligidae</taxon>
        <taxon>Lepeophtheirus</taxon>
    </lineage>
</organism>
<dbReference type="Proteomes" id="UP000675881">
    <property type="component" value="Chromosome 8"/>
</dbReference>
<dbReference type="InterPro" id="IPR015946">
    <property type="entry name" value="KH_dom-like_a/b"/>
</dbReference>